<dbReference type="EMBL" id="AJLS01000185">
    <property type="protein sequence ID" value="EKN62493.1"/>
    <property type="molecule type" value="Genomic_DNA"/>
</dbReference>
<dbReference type="OrthoDB" id="2164794at2"/>
<dbReference type="eggNOG" id="ENOG502Z8AV">
    <property type="taxonomic scope" value="Bacteria"/>
</dbReference>
<sequence>MAYKPRIRSKEFLILGFLNTRMTLPEEDKQRIFRLKKGYEGEEMFDTLTEKLQCECYILNDLLFKVNNMTFQIDTLIIISSRICFYEIKNNEDDYFYDSDKDILYKKPQKEYSNPLTQLNRSESLLRQLLQNIGYNFPIEAQVVFINPKFTLFQAPMDKPFIFPTQVENYLKEFDSTPSRLNGRHKMLADKLISLHIDKNPYTTLPPYTYGQVRKGMTCEVCDSFSISVHWKKCVCGDCGHEELVGAAVLRNVREIKLLFPDLKITTSLVHEWCGVVDSEKRIRRILRKNFKIIGNRRWVFYE</sequence>
<evidence type="ECO:0000313" key="3">
    <source>
        <dbReference type="Proteomes" id="UP000006316"/>
    </source>
</evidence>
<dbReference type="STRING" id="1117379.BABA_25761"/>
<organism evidence="2 3">
    <name type="scientific">Neobacillus bataviensis LMG 21833</name>
    <dbReference type="NCBI Taxonomy" id="1117379"/>
    <lineage>
        <taxon>Bacteria</taxon>
        <taxon>Bacillati</taxon>
        <taxon>Bacillota</taxon>
        <taxon>Bacilli</taxon>
        <taxon>Bacillales</taxon>
        <taxon>Bacillaceae</taxon>
        <taxon>Neobacillus</taxon>
    </lineage>
</organism>
<keyword evidence="3" id="KW-1185">Reference proteome</keyword>
<gene>
    <name evidence="2" type="ORF">BABA_25761</name>
</gene>
<proteinExistence type="predicted"/>
<evidence type="ECO:0000313" key="2">
    <source>
        <dbReference type="EMBL" id="EKN62493.1"/>
    </source>
</evidence>
<dbReference type="PATRIC" id="fig|1117379.3.peg.5341"/>
<dbReference type="Proteomes" id="UP000006316">
    <property type="component" value="Unassembled WGS sequence"/>
</dbReference>
<name>K6D395_9BACI</name>
<evidence type="ECO:0000259" key="1">
    <source>
        <dbReference type="PROSITE" id="PS50965"/>
    </source>
</evidence>
<dbReference type="PROSITE" id="PS50965">
    <property type="entry name" value="NERD"/>
    <property type="match status" value="1"/>
</dbReference>
<feature type="domain" description="NERD" evidence="1">
    <location>
        <begin position="37"/>
        <end position="152"/>
    </location>
</feature>
<dbReference type="RefSeq" id="WP_007088139.1">
    <property type="nucleotide sequence ID" value="NZ_AJLS01000185.1"/>
</dbReference>
<dbReference type="InterPro" id="IPR011528">
    <property type="entry name" value="NERD"/>
</dbReference>
<accession>K6D395</accession>
<reference evidence="2 3" key="1">
    <citation type="journal article" date="2012" name="Front. Microbiol.">
        <title>Redundancy and modularity in membrane-associated dissimilatory nitrate reduction in Bacillus.</title>
        <authorList>
            <person name="Heylen K."/>
            <person name="Keltjens J."/>
        </authorList>
    </citation>
    <scope>NUCLEOTIDE SEQUENCE [LARGE SCALE GENOMIC DNA]</scope>
    <source>
        <strain evidence="3">LMG 21833T</strain>
    </source>
</reference>
<dbReference type="Pfam" id="PF08378">
    <property type="entry name" value="NERD"/>
    <property type="match status" value="1"/>
</dbReference>
<dbReference type="AlphaFoldDB" id="K6D395"/>
<comment type="caution">
    <text evidence="2">The sequence shown here is derived from an EMBL/GenBank/DDBJ whole genome shotgun (WGS) entry which is preliminary data.</text>
</comment>
<protein>
    <submittedName>
        <fullName evidence="2">NERD domain-containing protein</fullName>
    </submittedName>
</protein>